<reference evidence="2" key="1">
    <citation type="submission" date="2023-08" db="EMBL/GenBank/DDBJ databases">
        <authorList>
            <person name="Park H.-K."/>
            <person name="Kim I.-S."/>
        </authorList>
    </citation>
    <scope>NUCLEOTIDE SEQUENCE</scope>
    <source>
        <strain evidence="2">NRERC-220</strain>
    </source>
</reference>
<accession>A0ABU3HHC8</accession>
<feature type="transmembrane region" description="Helical" evidence="1">
    <location>
        <begin position="44"/>
        <end position="60"/>
    </location>
</feature>
<evidence type="ECO:0000313" key="2">
    <source>
        <dbReference type="EMBL" id="MDT3673932.1"/>
    </source>
</evidence>
<dbReference type="Gene3D" id="3.30.450.40">
    <property type="match status" value="1"/>
</dbReference>
<sequence length="213" mass="23498">MAPADPDRILRLLPLFAGIVGGTVLMFNRFATADLTPSQARSDVMGVILSGVLILVGLIWQRVQPRLPDAVELIGREGLEFATDLPEPVKIELAWASHLLLTNTATKSLIVYYQGQVLLRRGILSQNSEVKVSNIIKRVLETGKAVYLVNLNLYPAKIEFDYLPENTQGLICQPIGKEGVLILAANAPRSYTKQDEIWIEGIADKLANTFSQF</sequence>
<comment type="caution">
    <text evidence="2">The sequence shown here is derived from an EMBL/GenBank/DDBJ whole genome shotgun (WGS) entry which is preliminary data.</text>
</comment>
<name>A0ABU3HHC8_9CHRO</name>
<protein>
    <submittedName>
        <fullName evidence="2">Cofactor assembly of complex C subunit B</fullName>
    </submittedName>
</protein>
<feature type="transmembrane region" description="Helical" evidence="1">
    <location>
        <begin position="12"/>
        <end position="32"/>
    </location>
</feature>
<dbReference type="InterPro" id="IPR029016">
    <property type="entry name" value="GAF-like_dom_sf"/>
</dbReference>
<dbReference type="PANTHER" id="PTHR34943:SF2">
    <property type="entry name" value="PROTEIN COFACTOR ASSEMBLY OF COMPLEX C SUBUNIT B CCB4, CHLOROPLASTIC"/>
    <property type="match status" value="1"/>
</dbReference>
<keyword evidence="1" id="KW-0472">Membrane</keyword>
<evidence type="ECO:0000256" key="1">
    <source>
        <dbReference type="SAM" id="Phobius"/>
    </source>
</evidence>
<dbReference type="EMBL" id="JAVSJA010000001">
    <property type="protein sequence ID" value="MDT3673932.1"/>
    <property type="molecule type" value="Genomic_DNA"/>
</dbReference>
<proteinExistence type="predicted"/>
<keyword evidence="1" id="KW-0812">Transmembrane</keyword>
<dbReference type="Pfam" id="PF11152">
    <property type="entry name" value="CCB2_CCB4"/>
    <property type="match status" value="1"/>
</dbReference>
<keyword evidence="3" id="KW-1185">Reference proteome</keyword>
<organism evidence="2 3">
    <name type="scientific">Microcystis wesenbergii NRERC-220</name>
    <dbReference type="NCBI Taxonomy" id="3068991"/>
    <lineage>
        <taxon>Bacteria</taxon>
        <taxon>Bacillati</taxon>
        <taxon>Cyanobacteriota</taxon>
        <taxon>Cyanophyceae</taxon>
        <taxon>Oscillatoriophycideae</taxon>
        <taxon>Chroococcales</taxon>
        <taxon>Microcystaceae</taxon>
        <taxon>Microcystis</taxon>
    </lineage>
</organism>
<dbReference type="PANTHER" id="PTHR34943">
    <property type="match status" value="1"/>
</dbReference>
<evidence type="ECO:0000313" key="3">
    <source>
        <dbReference type="Proteomes" id="UP001180650"/>
    </source>
</evidence>
<keyword evidence="1" id="KW-1133">Transmembrane helix</keyword>
<dbReference type="RefSeq" id="WP_312672580.1">
    <property type="nucleotide sequence ID" value="NZ_JAVSJA010000001.1"/>
</dbReference>
<dbReference type="InterPro" id="IPR021325">
    <property type="entry name" value="CCB2/CCB4"/>
</dbReference>
<dbReference type="Proteomes" id="UP001180650">
    <property type="component" value="Unassembled WGS sequence"/>
</dbReference>
<dbReference type="InterPro" id="IPR044705">
    <property type="entry name" value="CCB4"/>
</dbReference>
<gene>
    <name evidence="2" type="ORF">RAM70_05065</name>
</gene>